<evidence type="ECO:0000313" key="1">
    <source>
        <dbReference type="EMBL" id="GAL30008.1"/>
    </source>
</evidence>
<comment type="caution">
    <text evidence="1">The sequence shown here is derived from an EMBL/GenBank/DDBJ whole genome shotgun (WGS) entry which is preliminary data.</text>
</comment>
<accession>A0ABQ0JML2</accession>
<keyword evidence="1" id="KW-0326">Glycosidase</keyword>
<evidence type="ECO:0000313" key="2">
    <source>
        <dbReference type="Proteomes" id="UP000029223"/>
    </source>
</evidence>
<sequence>MTPPKWLLENPGTRVKARENQTVADYLIEWQTDWVKRFGIDGYRA</sequence>
<dbReference type="EC" id="3.2.1.1" evidence="1"/>
<keyword evidence="1" id="KW-0378">Hydrolase</keyword>
<proteinExistence type="predicted"/>
<dbReference type="InterPro" id="IPR017853">
    <property type="entry name" value="GH"/>
</dbReference>
<organism evidence="1 2">
    <name type="scientific">Vibrio variabilis</name>
    <dbReference type="NCBI Taxonomy" id="990271"/>
    <lineage>
        <taxon>Bacteria</taxon>
        <taxon>Pseudomonadati</taxon>
        <taxon>Pseudomonadota</taxon>
        <taxon>Gammaproteobacteria</taxon>
        <taxon>Vibrionales</taxon>
        <taxon>Vibrionaceae</taxon>
        <taxon>Vibrio</taxon>
    </lineage>
</organism>
<reference evidence="2" key="1">
    <citation type="submission" date="2014-09" db="EMBL/GenBank/DDBJ databases">
        <title>Vibrio variabilis JCM 19239. (C206) whole genome shotgun sequence.</title>
        <authorList>
            <person name="Sawabe T."/>
            <person name="Meirelles P."/>
            <person name="Nakanishi M."/>
            <person name="Sayaka M."/>
            <person name="Hattori M."/>
            <person name="Ohkuma M."/>
        </authorList>
    </citation>
    <scope>NUCLEOTIDE SEQUENCE [LARGE SCALE GENOMIC DNA]</scope>
    <source>
        <strain evidence="2">JCM 19239</strain>
    </source>
</reference>
<dbReference type="EMBL" id="BBMS01000080">
    <property type="protein sequence ID" value="GAL30008.1"/>
    <property type="molecule type" value="Genomic_DNA"/>
</dbReference>
<keyword evidence="2" id="KW-1185">Reference proteome</keyword>
<name>A0ABQ0JML2_9VIBR</name>
<gene>
    <name evidence="1" type="ORF">JCM19239_661</name>
</gene>
<protein>
    <submittedName>
        <fullName evidence="1">Periplasmic alpha-amylase</fullName>
        <ecNumber evidence="1">3.2.1.1</ecNumber>
    </submittedName>
</protein>
<dbReference type="GO" id="GO:0004556">
    <property type="term" value="F:alpha-amylase activity"/>
    <property type="evidence" value="ECO:0007669"/>
    <property type="project" value="UniProtKB-EC"/>
</dbReference>
<dbReference type="SUPFAM" id="SSF51445">
    <property type="entry name" value="(Trans)glycosidases"/>
    <property type="match status" value="1"/>
</dbReference>
<dbReference type="Proteomes" id="UP000029223">
    <property type="component" value="Unassembled WGS sequence"/>
</dbReference>
<reference evidence="2" key="2">
    <citation type="submission" date="2014-09" db="EMBL/GenBank/DDBJ databases">
        <authorList>
            <consortium name="NBRP consortium"/>
            <person name="Sawabe T."/>
            <person name="Meirelles P."/>
            <person name="Nakanishi M."/>
            <person name="Sayaka M."/>
            <person name="Hattori M."/>
            <person name="Ohkuma M."/>
        </authorList>
    </citation>
    <scope>NUCLEOTIDE SEQUENCE [LARGE SCALE GENOMIC DNA]</scope>
    <source>
        <strain evidence="2">JCM 19239</strain>
    </source>
</reference>